<protein>
    <recommendedName>
        <fullName evidence="2">SAWADEE domain-containing protein</fullName>
    </recommendedName>
</protein>
<dbReference type="GO" id="GO:0003682">
    <property type="term" value="F:chromatin binding"/>
    <property type="evidence" value="ECO:0007669"/>
    <property type="project" value="InterPro"/>
</dbReference>
<feature type="region of interest" description="Disordered" evidence="1">
    <location>
        <begin position="1"/>
        <end position="23"/>
    </location>
</feature>
<dbReference type="InterPro" id="IPR027443">
    <property type="entry name" value="IPNS-like_sf"/>
</dbReference>
<organism evidence="3 4">
    <name type="scientific">Hevea brasiliensis</name>
    <name type="common">Para rubber tree</name>
    <name type="synonym">Siphonia brasiliensis</name>
    <dbReference type="NCBI Taxonomy" id="3981"/>
    <lineage>
        <taxon>Eukaryota</taxon>
        <taxon>Viridiplantae</taxon>
        <taxon>Streptophyta</taxon>
        <taxon>Embryophyta</taxon>
        <taxon>Tracheophyta</taxon>
        <taxon>Spermatophyta</taxon>
        <taxon>Magnoliopsida</taxon>
        <taxon>eudicotyledons</taxon>
        <taxon>Gunneridae</taxon>
        <taxon>Pentapetalae</taxon>
        <taxon>rosids</taxon>
        <taxon>fabids</taxon>
        <taxon>Malpighiales</taxon>
        <taxon>Euphorbiaceae</taxon>
        <taxon>Crotonoideae</taxon>
        <taxon>Micrandreae</taxon>
        <taxon>Hevea</taxon>
    </lineage>
</organism>
<dbReference type="InterPro" id="IPR039276">
    <property type="entry name" value="SHH1/2"/>
</dbReference>
<evidence type="ECO:0000259" key="2">
    <source>
        <dbReference type="Pfam" id="PF16719"/>
    </source>
</evidence>
<dbReference type="EMBL" id="JAAGAX010000010">
    <property type="protein sequence ID" value="KAF2301168.1"/>
    <property type="molecule type" value="Genomic_DNA"/>
</dbReference>
<dbReference type="Gene3D" id="2.30.30.140">
    <property type="match status" value="1"/>
</dbReference>
<evidence type="ECO:0000313" key="3">
    <source>
        <dbReference type="EMBL" id="KAF2301168.1"/>
    </source>
</evidence>
<dbReference type="AlphaFoldDB" id="A0A6A6LLL7"/>
<gene>
    <name evidence="3" type="ORF">GH714_020601</name>
</gene>
<dbReference type="Gene3D" id="2.60.120.330">
    <property type="entry name" value="B-lactam Antibiotic, Isopenicillin N Synthase, Chain"/>
    <property type="match status" value="1"/>
</dbReference>
<reference evidence="3 4" key="1">
    <citation type="journal article" date="2020" name="Mol. Plant">
        <title>The Chromosome-Based Rubber Tree Genome Provides New Insights into Spurge Genome Evolution and Rubber Biosynthesis.</title>
        <authorList>
            <person name="Liu J."/>
            <person name="Shi C."/>
            <person name="Shi C.C."/>
            <person name="Li W."/>
            <person name="Zhang Q.J."/>
            <person name="Zhang Y."/>
            <person name="Li K."/>
            <person name="Lu H.F."/>
            <person name="Shi C."/>
            <person name="Zhu S.T."/>
            <person name="Xiao Z.Y."/>
            <person name="Nan H."/>
            <person name="Yue Y."/>
            <person name="Zhu X.G."/>
            <person name="Wu Y."/>
            <person name="Hong X.N."/>
            <person name="Fan G.Y."/>
            <person name="Tong Y."/>
            <person name="Zhang D."/>
            <person name="Mao C.L."/>
            <person name="Liu Y.L."/>
            <person name="Hao S.J."/>
            <person name="Liu W.Q."/>
            <person name="Lv M.Q."/>
            <person name="Zhang H.B."/>
            <person name="Liu Y."/>
            <person name="Hu-Tang G.R."/>
            <person name="Wang J.P."/>
            <person name="Wang J.H."/>
            <person name="Sun Y.H."/>
            <person name="Ni S.B."/>
            <person name="Chen W.B."/>
            <person name="Zhang X.C."/>
            <person name="Jiao Y.N."/>
            <person name="Eichler E.E."/>
            <person name="Li G.H."/>
            <person name="Liu X."/>
            <person name="Gao L.Z."/>
        </authorList>
    </citation>
    <scope>NUCLEOTIDE SEQUENCE [LARGE SCALE GENOMIC DNA]</scope>
    <source>
        <strain evidence="4">cv. GT1</strain>
        <tissue evidence="3">Leaf</tissue>
    </source>
</reference>
<dbReference type="InterPro" id="IPR032001">
    <property type="entry name" value="SAWADEE_dom"/>
</dbReference>
<dbReference type="PANTHER" id="PTHR33827">
    <property type="entry name" value="PROTEIN SAWADEE HOMEODOMAIN HOMOLOG 2"/>
    <property type="match status" value="1"/>
</dbReference>
<feature type="domain" description="SAWADEE" evidence="2">
    <location>
        <begin position="349"/>
        <end position="464"/>
    </location>
</feature>
<dbReference type="PANTHER" id="PTHR33827:SF2">
    <property type="entry name" value="PROTEIN SAWADEE HOMEODOMAIN HOMOLOG 1"/>
    <property type="match status" value="1"/>
</dbReference>
<comment type="caution">
    <text evidence="3">The sequence shown here is derived from an EMBL/GenBank/DDBJ whole genome shotgun (WGS) entry which is preliminary data.</text>
</comment>
<accession>A0A6A6LLL7</accession>
<name>A0A6A6LLL7_HEVBR</name>
<sequence>MPENPIDFRAPPPSPIASGRRSSVANDDVLTEFLEHSLRVPDLVLPDKIFPRQKIVETPPRIDFQSLHSADTGIFRVPPEKRVGCDKVLEKPYGFEEVHGEEESELSEEFVWCRDEKLKVDMEEIHAAGYSNFSEKMETLVSDMENVAEKILQVLRENSQKKTTYGEDIMQGLDLVGSVCYLYKHKHDHRANSLGYDVIRMLIRGIDYSHALCLHICDGSSEFHVYSKKGWVSFSPDKDAIVVTVGDQTQMVELENTYKEIGEESLNPDFCQRLATSFSFTPNRAGKPAITWKQVQSWFEDRQKESQSKVNPSPVALKLFVDLSDASISSDASETYRKSKVNRVTDLSDLTFEAKSARDHAWYDVAAFLSYRVLCTGELEARIRFAGFRNTDDEWVNVKRAVRERSIPLEPSECSRVKVGDLVLCFRERQELAVYCDAYVMGIQREPHDARDCGCVFVVRYDYDFMEERFSGRGYVADQLNKFLGQLVKIKKPYSR</sequence>
<dbReference type="Gene3D" id="2.40.50.40">
    <property type="match status" value="1"/>
</dbReference>
<dbReference type="Pfam" id="PF16719">
    <property type="entry name" value="SAWADEE"/>
    <property type="match status" value="1"/>
</dbReference>
<proteinExistence type="predicted"/>
<evidence type="ECO:0000313" key="4">
    <source>
        <dbReference type="Proteomes" id="UP000467840"/>
    </source>
</evidence>
<keyword evidence="4" id="KW-1185">Reference proteome</keyword>
<dbReference type="SUPFAM" id="SSF51197">
    <property type="entry name" value="Clavaminate synthase-like"/>
    <property type="match status" value="1"/>
</dbReference>
<dbReference type="Proteomes" id="UP000467840">
    <property type="component" value="Chromosome 4"/>
</dbReference>
<evidence type="ECO:0000256" key="1">
    <source>
        <dbReference type="SAM" id="MobiDB-lite"/>
    </source>
</evidence>